<reference evidence="3" key="2">
    <citation type="submission" date="2019-12" db="EMBL/GenBank/DDBJ databases">
        <authorList>
            <person name="Studholme D.J."/>
            <person name="Sarris P."/>
        </authorList>
    </citation>
    <scope>NUCLEOTIDE SEQUENCE</scope>
    <source>
        <strain evidence="3">PFS-1207/04</strain>
        <tissue evidence="3">Leaf</tissue>
    </source>
</reference>
<feature type="region of interest" description="Disordered" evidence="1">
    <location>
        <begin position="1"/>
        <end position="87"/>
    </location>
</feature>
<comment type="caution">
    <text evidence="2">The sequence shown here is derived from an EMBL/GenBank/DDBJ whole genome shotgun (WGS) entry which is preliminary data.</text>
</comment>
<dbReference type="EMBL" id="QGKY02001925">
    <property type="protein sequence ID" value="KAF2547577.1"/>
    <property type="molecule type" value="Genomic_DNA"/>
</dbReference>
<name>A0A8S9GTS6_BRACR</name>
<feature type="compositionally biased region" description="Basic and acidic residues" evidence="1">
    <location>
        <begin position="1"/>
        <end position="15"/>
    </location>
</feature>
<dbReference type="Proteomes" id="UP000266723">
    <property type="component" value="Unassembled WGS sequence"/>
</dbReference>
<protein>
    <submittedName>
        <fullName evidence="2">Uncharacterized protein</fullName>
    </submittedName>
</protein>
<proteinExistence type="predicted"/>
<reference evidence="3 4" key="3">
    <citation type="journal article" date="2020" name="BMC Genomics">
        <title>Intraspecific diversification of the crop wild relative Brassica cretica Lam. using demographic model selection.</title>
        <authorList>
            <person name="Kioukis A."/>
            <person name="Michalopoulou V.A."/>
            <person name="Briers L."/>
            <person name="Pirintsos S."/>
            <person name="Studholme D.J."/>
            <person name="Pavlidis P."/>
            <person name="Sarris P.F."/>
        </authorList>
    </citation>
    <scope>NUCLEOTIDE SEQUENCE [LARGE SCALE GENOMIC DNA]</scope>
    <source>
        <strain evidence="4">cv. PFS-1207/04</strain>
        <strain evidence="3">PFS-1207/04</strain>
    </source>
</reference>
<evidence type="ECO:0000313" key="3">
    <source>
        <dbReference type="EMBL" id="KAF3605770.1"/>
    </source>
</evidence>
<dbReference type="AlphaFoldDB" id="A0A8S9GTS6"/>
<sequence length="119" mass="13827">MNEREARIVDQDEAKQSGINWSKSQRSRREGKARVRSRPVSPRRQERPPESKADHTVHKEPPCAGVQAQNDGHQGRRRDLRRSNKTLSSLILSIPSEIFFIDKKENRENFISLKEIERG</sequence>
<dbReference type="EMBL" id="QGKV02000297">
    <property type="protein sequence ID" value="KAF3605770.1"/>
    <property type="molecule type" value="Genomic_DNA"/>
</dbReference>
<evidence type="ECO:0000256" key="1">
    <source>
        <dbReference type="SAM" id="MobiDB-lite"/>
    </source>
</evidence>
<organism evidence="2">
    <name type="scientific">Brassica cretica</name>
    <name type="common">Mustard</name>
    <dbReference type="NCBI Taxonomy" id="69181"/>
    <lineage>
        <taxon>Eukaryota</taxon>
        <taxon>Viridiplantae</taxon>
        <taxon>Streptophyta</taxon>
        <taxon>Embryophyta</taxon>
        <taxon>Tracheophyta</taxon>
        <taxon>Spermatophyta</taxon>
        <taxon>Magnoliopsida</taxon>
        <taxon>eudicotyledons</taxon>
        <taxon>Gunneridae</taxon>
        <taxon>Pentapetalae</taxon>
        <taxon>rosids</taxon>
        <taxon>malvids</taxon>
        <taxon>Brassicales</taxon>
        <taxon>Brassicaceae</taxon>
        <taxon>Brassiceae</taxon>
        <taxon>Brassica</taxon>
    </lineage>
</organism>
<feature type="compositionally biased region" description="Basic residues" evidence="1">
    <location>
        <begin position="75"/>
        <end position="84"/>
    </location>
</feature>
<evidence type="ECO:0000313" key="4">
    <source>
        <dbReference type="Proteomes" id="UP000266723"/>
    </source>
</evidence>
<gene>
    <name evidence="3" type="ORF">DY000_02049825</name>
    <name evidence="2" type="ORF">F2Q70_00022918</name>
</gene>
<accession>A0A8S9GTS6</accession>
<reference evidence="2" key="1">
    <citation type="submission" date="2019-12" db="EMBL/GenBank/DDBJ databases">
        <title>Genome sequencing and annotation of Brassica cretica.</title>
        <authorList>
            <person name="Studholme D.J."/>
            <person name="Sarris P.F."/>
        </authorList>
    </citation>
    <scope>NUCLEOTIDE SEQUENCE</scope>
    <source>
        <strain evidence="2">PFS-102/07</strain>
        <tissue evidence="2">Leaf</tissue>
    </source>
</reference>
<feature type="compositionally biased region" description="Basic and acidic residues" evidence="1">
    <location>
        <begin position="43"/>
        <end position="61"/>
    </location>
</feature>
<evidence type="ECO:0000313" key="2">
    <source>
        <dbReference type="EMBL" id="KAF2547577.1"/>
    </source>
</evidence>
<keyword evidence="4" id="KW-1185">Reference proteome</keyword>